<proteinExistence type="predicted"/>
<sequence length="175" mass="20045">MDTKRPAHAGFLGAFAHQHVPRRGADAFSNPVDDPRSQNAAPGRSGEKRKLVEKACCVTNKRDRFFMLVAVAYVPAPYFEETGKALRDSLDNAHQRRRPAQNRGKIDGNERVDHFRAHVGKKADEAQQNHVTQIISSKRTVLRKLYLLYPYKRPPAIYIFVRMSRAYCVDKYCFI</sequence>
<dbReference type="EMBL" id="VSSQ01017903">
    <property type="protein sequence ID" value="MPM60635.1"/>
    <property type="molecule type" value="Genomic_DNA"/>
</dbReference>
<gene>
    <name evidence="2" type="ORF">SDC9_107487</name>
</gene>
<evidence type="ECO:0000313" key="2">
    <source>
        <dbReference type="EMBL" id="MPM60635.1"/>
    </source>
</evidence>
<evidence type="ECO:0000256" key="1">
    <source>
        <dbReference type="SAM" id="MobiDB-lite"/>
    </source>
</evidence>
<organism evidence="2">
    <name type="scientific">bioreactor metagenome</name>
    <dbReference type="NCBI Taxonomy" id="1076179"/>
    <lineage>
        <taxon>unclassified sequences</taxon>
        <taxon>metagenomes</taxon>
        <taxon>ecological metagenomes</taxon>
    </lineage>
</organism>
<reference evidence="2" key="1">
    <citation type="submission" date="2019-08" db="EMBL/GenBank/DDBJ databases">
        <authorList>
            <person name="Kucharzyk K."/>
            <person name="Murdoch R.W."/>
            <person name="Higgins S."/>
            <person name="Loffler F."/>
        </authorList>
    </citation>
    <scope>NUCLEOTIDE SEQUENCE</scope>
</reference>
<accession>A0A645B5C8</accession>
<name>A0A645B5C8_9ZZZZ</name>
<feature type="region of interest" description="Disordered" evidence="1">
    <location>
        <begin position="22"/>
        <end position="50"/>
    </location>
</feature>
<protein>
    <submittedName>
        <fullName evidence="2">Uncharacterized protein</fullName>
    </submittedName>
</protein>
<dbReference type="AlphaFoldDB" id="A0A645B5C8"/>
<comment type="caution">
    <text evidence="2">The sequence shown here is derived from an EMBL/GenBank/DDBJ whole genome shotgun (WGS) entry which is preliminary data.</text>
</comment>